<name>A0ABN2Y3U7_9ACTN</name>
<dbReference type="InterPro" id="IPR011701">
    <property type="entry name" value="MFS"/>
</dbReference>
<protein>
    <submittedName>
        <fullName evidence="7">MFS transporter</fullName>
    </submittedName>
</protein>
<proteinExistence type="predicted"/>
<evidence type="ECO:0000256" key="2">
    <source>
        <dbReference type="ARBA" id="ARBA00022475"/>
    </source>
</evidence>
<evidence type="ECO:0000256" key="5">
    <source>
        <dbReference type="ARBA" id="ARBA00023136"/>
    </source>
</evidence>
<comment type="subcellular location">
    <subcellularLocation>
        <location evidence="1">Cell membrane</location>
        <topology evidence="1">Multi-pass membrane protein</topology>
    </subcellularLocation>
</comment>
<evidence type="ECO:0000313" key="8">
    <source>
        <dbReference type="Proteomes" id="UP001500897"/>
    </source>
</evidence>
<keyword evidence="8" id="KW-1185">Reference proteome</keyword>
<evidence type="ECO:0000313" key="7">
    <source>
        <dbReference type="EMBL" id="GAA2119854.1"/>
    </source>
</evidence>
<feature type="transmembrane region" description="Helical" evidence="6">
    <location>
        <begin position="249"/>
        <end position="269"/>
    </location>
</feature>
<feature type="transmembrane region" description="Helical" evidence="6">
    <location>
        <begin position="94"/>
        <end position="118"/>
    </location>
</feature>
<dbReference type="Proteomes" id="UP001500897">
    <property type="component" value="Unassembled WGS sequence"/>
</dbReference>
<evidence type="ECO:0000256" key="4">
    <source>
        <dbReference type="ARBA" id="ARBA00022989"/>
    </source>
</evidence>
<evidence type="ECO:0000256" key="6">
    <source>
        <dbReference type="SAM" id="Phobius"/>
    </source>
</evidence>
<feature type="transmembrane region" description="Helical" evidence="6">
    <location>
        <begin position="139"/>
        <end position="162"/>
    </location>
</feature>
<keyword evidence="2" id="KW-1003">Cell membrane</keyword>
<accession>A0ABN2Y3U7</accession>
<dbReference type="PANTHER" id="PTHR23513:SF11">
    <property type="entry name" value="STAPHYLOFERRIN A TRANSPORTER"/>
    <property type="match status" value="1"/>
</dbReference>
<dbReference type="Pfam" id="PF07690">
    <property type="entry name" value="MFS_1"/>
    <property type="match status" value="1"/>
</dbReference>
<comment type="caution">
    <text evidence="7">The sequence shown here is derived from an EMBL/GenBank/DDBJ whole genome shotgun (WGS) entry which is preliminary data.</text>
</comment>
<dbReference type="SUPFAM" id="SSF103473">
    <property type="entry name" value="MFS general substrate transporter"/>
    <property type="match status" value="1"/>
</dbReference>
<feature type="transmembrane region" description="Helical" evidence="6">
    <location>
        <begin position="168"/>
        <end position="192"/>
    </location>
</feature>
<reference evidence="7 8" key="1">
    <citation type="journal article" date="2019" name="Int. J. Syst. Evol. Microbiol.">
        <title>The Global Catalogue of Microorganisms (GCM) 10K type strain sequencing project: providing services to taxonomists for standard genome sequencing and annotation.</title>
        <authorList>
            <consortium name="The Broad Institute Genomics Platform"/>
            <consortium name="The Broad Institute Genome Sequencing Center for Infectious Disease"/>
            <person name="Wu L."/>
            <person name="Ma J."/>
        </authorList>
    </citation>
    <scope>NUCLEOTIDE SEQUENCE [LARGE SCALE GENOMIC DNA]</scope>
    <source>
        <strain evidence="7 8">JCM 14559</strain>
    </source>
</reference>
<gene>
    <name evidence="7" type="ORF">GCM10009759_68260</name>
</gene>
<dbReference type="RefSeq" id="WP_344557909.1">
    <property type="nucleotide sequence ID" value="NZ_BAAANS010000069.1"/>
</dbReference>
<feature type="transmembrane region" description="Helical" evidence="6">
    <location>
        <begin position="219"/>
        <end position="243"/>
    </location>
</feature>
<feature type="transmembrane region" description="Helical" evidence="6">
    <location>
        <begin position="304"/>
        <end position="324"/>
    </location>
</feature>
<dbReference type="InterPro" id="IPR036259">
    <property type="entry name" value="MFS_trans_sf"/>
</dbReference>
<organism evidence="7 8">
    <name type="scientific">Kitasatospora saccharophila</name>
    <dbReference type="NCBI Taxonomy" id="407973"/>
    <lineage>
        <taxon>Bacteria</taxon>
        <taxon>Bacillati</taxon>
        <taxon>Actinomycetota</taxon>
        <taxon>Actinomycetes</taxon>
        <taxon>Kitasatosporales</taxon>
        <taxon>Streptomycetaceae</taxon>
        <taxon>Kitasatospora</taxon>
    </lineage>
</organism>
<keyword evidence="3 6" id="KW-0812">Transmembrane</keyword>
<dbReference type="PANTHER" id="PTHR23513">
    <property type="entry name" value="INTEGRAL MEMBRANE EFFLUX PROTEIN-RELATED"/>
    <property type="match status" value="1"/>
</dbReference>
<feature type="transmembrane region" description="Helical" evidence="6">
    <location>
        <begin position="281"/>
        <end position="298"/>
    </location>
</feature>
<feature type="transmembrane region" description="Helical" evidence="6">
    <location>
        <begin position="336"/>
        <end position="363"/>
    </location>
</feature>
<dbReference type="Gene3D" id="1.20.1250.20">
    <property type="entry name" value="MFS general substrate transporter like domains"/>
    <property type="match status" value="1"/>
</dbReference>
<sequence length="393" mass="38492">MLLRYTSTAFLARSADEGAAVAMVLLALHRTGDAAPGAFVLAAWTAPHALAAPLTGALATRTRRPRLLHAAALGVLAAAVAVLAATLGRLPLPPVLAAAALGGCCGPVVSGGLSALLARLPPDGTQTGAGEWGRARAQAWDAVTYNAAAVAGPGLVALLAALGSPAAAMPVLAVAAGCAAVLTALLPPVAPLGGPPPGRLRRDLAEGLRTVWRRRELRAVTAATCLAFLGLGGLTGTGVLFAVRSGQGSAGGLLLTAFALGALAGTLLLTRPWARTAPRRLALAGLVGTGAGLAVAAAVPVLPVAVGCFAVAGACDGLVLTATLRIRAAHSPPHRLAQVFTLGAGLKVSAAAAGAALAAAATVHSAPRYLLGIAALQLAAALLYAALGRGARD</sequence>
<feature type="transmembrane region" description="Helical" evidence="6">
    <location>
        <begin position="67"/>
        <end position="88"/>
    </location>
</feature>
<feature type="transmembrane region" description="Helical" evidence="6">
    <location>
        <begin position="369"/>
        <end position="387"/>
    </location>
</feature>
<keyword evidence="4 6" id="KW-1133">Transmembrane helix</keyword>
<dbReference type="EMBL" id="BAAANS010000069">
    <property type="protein sequence ID" value="GAA2119854.1"/>
    <property type="molecule type" value="Genomic_DNA"/>
</dbReference>
<evidence type="ECO:0000256" key="3">
    <source>
        <dbReference type="ARBA" id="ARBA00022692"/>
    </source>
</evidence>
<evidence type="ECO:0000256" key="1">
    <source>
        <dbReference type="ARBA" id="ARBA00004651"/>
    </source>
</evidence>
<keyword evidence="5 6" id="KW-0472">Membrane</keyword>